<dbReference type="OrthoDB" id="4219700at2759"/>
<keyword evidence="2" id="KW-1185">Reference proteome</keyword>
<dbReference type="EMBL" id="LASV01000713">
    <property type="protein sequence ID" value="KKA17121.1"/>
    <property type="molecule type" value="Genomic_DNA"/>
</dbReference>
<organism evidence="1 2">
    <name type="scientific">Rasamsonia emersonii (strain ATCC 16479 / CBS 393.64 / IMI 116815)</name>
    <dbReference type="NCBI Taxonomy" id="1408163"/>
    <lineage>
        <taxon>Eukaryota</taxon>
        <taxon>Fungi</taxon>
        <taxon>Dikarya</taxon>
        <taxon>Ascomycota</taxon>
        <taxon>Pezizomycotina</taxon>
        <taxon>Eurotiomycetes</taxon>
        <taxon>Eurotiomycetidae</taxon>
        <taxon>Eurotiales</taxon>
        <taxon>Trichocomaceae</taxon>
        <taxon>Rasamsonia</taxon>
    </lineage>
</organism>
<evidence type="ECO:0000313" key="1">
    <source>
        <dbReference type="EMBL" id="KKA17121.1"/>
    </source>
</evidence>
<dbReference type="AlphaFoldDB" id="A0A0F4YGR4"/>
<comment type="caution">
    <text evidence="1">The sequence shown here is derived from an EMBL/GenBank/DDBJ whole genome shotgun (WGS) entry which is preliminary data.</text>
</comment>
<evidence type="ECO:0000313" key="2">
    <source>
        <dbReference type="Proteomes" id="UP000053958"/>
    </source>
</evidence>
<name>A0A0F4YGR4_RASE3</name>
<protein>
    <submittedName>
        <fullName evidence="1">Uncharacterized protein</fullName>
    </submittedName>
</protein>
<reference evidence="1 2" key="1">
    <citation type="submission" date="2015-04" db="EMBL/GenBank/DDBJ databases">
        <authorList>
            <person name="Heijne W.H."/>
            <person name="Fedorova N.D."/>
            <person name="Nierman W.C."/>
            <person name="Vollebregt A.W."/>
            <person name="Zhao Z."/>
            <person name="Wu L."/>
            <person name="Kumar M."/>
            <person name="Stam H."/>
            <person name="van den Berg M.A."/>
            <person name="Pel H.J."/>
        </authorList>
    </citation>
    <scope>NUCLEOTIDE SEQUENCE [LARGE SCALE GENOMIC DNA]</scope>
    <source>
        <strain evidence="1 2">CBS 393.64</strain>
    </source>
</reference>
<gene>
    <name evidence="1" type="ORF">T310_9298</name>
</gene>
<accession>A0A0F4YGR4</accession>
<dbReference type="Proteomes" id="UP000053958">
    <property type="component" value="Unassembled WGS sequence"/>
</dbReference>
<proteinExistence type="predicted"/>
<dbReference type="RefSeq" id="XP_013323733.1">
    <property type="nucleotide sequence ID" value="XM_013468279.1"/>
</dbReference>
<sequence length="337" mass="38902">MEMVEENPQAPVYPGSSRRWLFSKGEVNDNGEVLRACDERFLIELLLEMEQAYQNAFQFVFKNVSEEDAEDELYSYVPPPTSEELELVLEDILLAIDDAASIFNEVAKEVRRLQRYQDLYPTRVAMKRFHTALRMKLQDNHRKTLDAANKMQNEACWKKIHQAEHVIELWLKHPTFQPHLKPWQQFMMEDAPGSGMNPRAKFLGKVPESDDFELSTASEDSDFHIFPPGGMALWADWCKEYEELEEKCRQTAIPGHFNSEQIAGFFMFEPNLWLPERPSGLNLIKTDNLPYLSSLIASLENEDHVPVHYNYTAGVIVSSDECEPGTQPRTLHHAVDP</sequence>
<dbReference type="GeneID" id="25321238"/>